<organism evidence="2">
    <name type="scientific">Timema cristinae</name>
    <name type="common">Walking stick</name>
    <dbReference type="NCBI Taxonomy" id="61476"/>
    <lineage>
        <taxon>Eukaryota</taxon>
        <taxon>Metazoa</taxon>
        <taxon>Ecdysozoa</taxon>
        <taxon>Arthropoda</taxon>
        <taxon>Hexapoda</taxon>
        <taxon>Insecta</taxon>
        <taxon>Pterygota</taxon>
        <taxon>Neoptera</taxon>
        <taxon>Polyneoptera</taxon>
        <taxon>Phasmatodea</taxon>
        <taxon>Timematodea</taxon>
        <taxon>Timematoidea</taxon>
        <taxon>Timematidae</taxon>
        <taxon>Timema</taxon>
    </lineage>
</organism>
<accession>A0A7R9CAD7</accession>
<sequence>MPRLSPIGYSIDQGWALEAVRSRHTPLLNGGMHPISIFSRFFMGQKTVDTLAQRPHRCTRTGGDLQSGSLPFRYSAHKGAQP</sequence>
<protein>
    <submittedName>
        <fullName evidence="2">Uncharacterized protein</fullName>
    </submittedName>
</protein>
<reference evidence="2" key="1">
    <citation type="submission" date="2020-11" db="EMBL/GenBank/DDBJ databases">
        <authorList>
            <person name="Tran Van P."/>
        </authorList>
    </citation>
    <scope>NUCLEOTIDE SEQUENCE</scope>
</reference>
<dbReference type="AlphaFoldDB" id="A0A7R9CAD7"/>
<proteinExistence type="predicted"/>
<evidence type="ECO:0000256" key="1">
    <source>
        <dbReference type="SAM" id="MobiDB-lite"/>
    </source>
</evidence>
<evidence type="ECO:0000313" key="2">
    <source>
        <dbReference type="EMBL" id="CAD7392016.1"/>
    </source>
</evidence>
<feature type="region of interest" description="Disordered" evidence="1">
    <location>
        <begin position="57"/>
        <end position="82"/>
    </location>
</feature>
<name>A0A7R9CAD7_TIMCR</name>
<gene>
    <name evidence="2" type="ORF">TCEB3V08_LOCUS55</name>
</gene>
<dbReference type="EMBL" id="OC316487">
    <property type="protein sequence ID" value="CAD7392016.1"/>
    <property type="molecule type" value="Genomic_DNA"/>
</dbReference>